<evidence type="ECO:0000256" key="5">
    <source>
        <dbReference type="ARBA" id="ARBA00022989"/>
    </source>
</evidence>
<evidence type="ECO:0000256" key="4">
    <source>
        <dbReference type="ARBA" id="ARBA00022692"/>
    </source>
</evidence>
<keyword evidence="5 7" id="KW-1133">Transmembrane helix</keyword>
<feature type="domain" description="Citrate transporter-like" evidence="8">
    <location>
        <begin position="12"/>
        <end position="301"/>
    </location>
</feature>
<protein>
    <submittedName>
        <fullName evidence="9">Inner membrane protein YbiR</fullName>
    </submittedName>
</protein>
<feature type="transmembrane region" description="Helical" evidence="7">
    <location>
        <begin position="195"/>
        <end position="215"/>
    </location>
</feature>
<feature type="transmembrane region" description="Helical" evidence="7">
    <location>
        <begin position="153"/>
        <end position="175"/>
    </location>
</feature>
<gene>
    <name evidence="9" type="primary">ybiR</name>
    <name evidence="9" type="ORF">VMF7928_00844</name>
</gene>
<dbReference type="PANTHER" id="PTHR43302:SF5">
    <property type="entry name" value="TRANSPORTER ARSB-RELATED"/>
    <property type="match status" value="1"/>
</dbReference>
<feature type="transmembrane region" description="Helical" evidence="7">
    <location>
        <begin position="120"/>
        <end position="141"/>
    </location>
</feature>
<feature type="transmembrane region" description="Helical" evidence="7">
    <location>
        <begin position="352"/>
        <end position="372"/>
    </location>
</feature>
<keyword evidence="3" id="KW-1003">Cell membrane</keyword>
<reference evidence="9" key="1">
    <citation type="submission" date="2021-11" db="EMBL/GenBank/DDBJ databases">
        <authorList>
            <person name="Rodrigo-Torres L."/>
            <person name="Arahal R. D."/>
            <person name="Lucena T."/>
        </authorList>
    </citation>
    <scope>NUCLEOTIDE SEQUENCE</scope>
    <source>
        <strain evidence="9">CECT 7928</strain>
    </source>
</reference>
<comment type="subcellular location">
    <subcellularLocation>
        <location evidence="1">Cell membrane</location>
        <topology evidence="1">Multi-pass membrane protein</topology>
    </subcellularLocation>
</comment>
<evidence type="ECO:0000256" key="6">
    <source>
        <dbReference type="ARBA" id="ARBA00023136"/>
    </source>
</evidence>
<keyword evidence="2" id="KW-0813">Transport</keyword>
<evidence type="ECO:0000256" key="2">
    <source>
        <dbReference type="ARBA" id="ARBA00022448"/>
    </source>
</evidence>
<evidence type="ECO:0000259" key="8">
    <source>
        <dbReference type="Pfam" id="PF03600"/>
    </source>
</evidence>
<feature type="transmembrane region" description="Helical" evidence="7">
    <location>
        <begin position="280"/>
        <end position="304"/>
    </location>
</feature>
<dbReference type="Proteomes" id="UP000838748">
    <property type="component" value="Unassembled WGS sequence"/>
</dbReference>
<name>A0ABN8DZ62_9VIBR</name>
<dbReference type="PANTHER" id="PTHR43302">
    <property type="entry name" value="TRANSPORTER ARSB-RELATED"/>
    <property type="match status" value="1"/>
</dbReference>
<dbReference type="EMBL" id="CAKLDM010000001">
    <property type="protein sequence ID" value="CAH0536975.1"/>
    <property type="molecule type" value="Genomic_DNA"/>
</dbReference>
<evidence type="ECO:0000313" key="10">
    <source>
        <dbReference type="Proteomes" id="UP000838748"/>
    </source>
</evidence>
<evidence type="ECO:0000256" key="3">
    <source>
        <dbReference type="ARBA" id="ARBA00022475"/>
    </source>
</evidence>
<feature type="transmembrane region" description="Helical" evidence="7">
    <location>
        <begin position="39"/>
        <end position="62"/>
    </location>
</feature>
<evidence type="ECO:0000313" key="9">
    <source>
        <dbReference type="EMBL" id="CAH0536975.1"/>
    </source>
</evidence>
<keyword evidence="4 7" id="KW-0812">Transmembrane</keyword>
<accession>A0ABN8DZ62</accession>
<dbReference type="RefSeq" id="WP_237360222.1">
    <property type="nucleotide sequence ID" value="NZ_CAKLDM010000001.1"/>
</dbReference>
<organism evidence="9 10">
    <name type="scientific">Vibrio marisflavi CECT 7928</name>
    <dbReference type="NCBI Taxonomy" id="634439"/>
    <lineage>
        <taxon>Bacteria</taxon>
        <taxon>Pseudomonadati</taxon>
        <taxon>Pseudomonadota</taxon>
        <taxon>Gammaproteobacteria</taxon>
        <taxon>Vibrionales</taxon>
        <taxon>Vibrionaceae</taxon>
        <taxon>Vibrio</taxon>
    </lineage>
</organism>
<comment type="caution">
    <text evidence="9">The sequence shown here is derived from an EMBL/GenBank/DDBJ whole genome shotgun (WGS) entry which is preliminary data.</text>
</comment>
<dbReference type="InterPro" id="IPR004680">
    <property type="entry name" value="Cit_transptr-like_dom"/>
</dbReference>
<feature type="transmembrane region" description="Helical" evidence="7">
    <location>
        <begin position="244"/>
        <end position="260"/>
    </location>
</feature>
<evidence type="ECO:0000256" key="7">
    <source>
        <dbReference type="SAM" id="Phobius"/>
    </source>
</evidence>
<proteinExistence type="predicted"/>
<keyword evidence="10" id="KW-1185">Reference proteome</keyword>
<feature type="transmembrane region" description="Helical" evidence="7">
    <location>
        <begin position="83"/>
        <end position="108"/>
    </location>
</feature>
<evidence type="ECO:0000256" key="1">
    <source>
        <dbReference type="ARBA" id="ARBA00004651"/>
    </source>
</evidence>
<dbReference type="Pfam" id="PF03600">
    <property type="entry name" value="CitMHS"/>
    <property type="match status" value="1"/>
</dbReference>
<feature type="transmembrane region" description="Helical" evidence="7">
    <location>
        <begin position="310"/>
        <end position="332"/>
    </location>
</feature>
<sequence>METIARVLGFIQKLDKIMLTFFVLALATSFQVTPSLDSINWPVIVTLFALITTVNYWQYFGLLERVIVSLSYRFNNTKALQTALIFCSFFSSMIITNDVAIIVLLALFLPLSRRINLDPVPSTILIIVAANLGSALTPLGNPQNMFLYLYSNLTLWQFCSVTAPIVIAGAIILWGLCNTLPNNPLNESIKPSHRFSLVGSLTFFGVFVAILLSLFHLIPIYIILLITLSAAITCNYKQLVEQHYSLLFTFIFAFIFIGNINKWPELTSLLEQTAQTSKHLLISSVLISQVISNVPTAILLGHFTENWHPLILGVNIGGLGTLIASMASLIGYKTLTVHHPNCAKRFVYKFTILNILLAIILLTPYIIYYSYIN</sequence>
<keyword evidence="6 7" id="KW-0472">Membrane</keyword>